<keyword evidence="2" id="KW-0808">Transferase</keyword>
<dbReference type="GO" id="GO:0032259">
    <property type="term" value="P:methylation"/>
    <property type="evidence" value="ECO:0007669"/>
    <property type="project" value="UniProtKB-KW"/>
</dbReference>
<dbReference type="SUPFAM" id="SSF53335">
    <property type="entry name" value="S-adenosyl-L-methionine-dependent methyltransferases"/>
    <property type="match status" value="1"/>
</dbReference>
<name>A0A2A2TJM8_9CYAN</name>
<comment type="caution">
    <text evidence="2">The sequence shown here is derived from an EMBL/GenBank/DDBJ whole genome shotgun (WGS) entry which is preliminary data.</text>
</comment>
<dbReference type="InterPro" id="IPR029063">
    <property type="entry name" value="SAM-dependent_MTases_sf"/>
</dbReference>
<dbReference type="EMBL" id="NTFS01000099">
    <property type="protein sequence ID" value="PAX55225.1"/>
    <property type="molecule type" value="Genomic_DNA"/>
</dbReference>
<dbReference type="Gene3D" id="3.40.50.150">
    <property type="entry name" value="Vaccinia Virus protein VP39"/>
    <property type="match status" value="1"/>
</dbReference>
<reference evidence="2 3" key="1">
    <citation type="submission" date="2017-08" db="EMBL/GenBank/DDBJ databases">
        <title>Draft genome sequence of filamentous cyanobacterium Calothrix elsteri CCALA 953.</title>
        <authorList>
            <person name="Gagunashvili A.N."/>
            <person name="Elster J."/>
            <person name="Andresson O.S."/>
        </authorList>
    </citation>
    <scope>NUCLEOTIDE SEQUENCE [LARGE SCALE GENOMIC DNA]</scope>
    <source>
        <strain evidence="2 3">CCALA 953</strain>
    </source>
</reference>
<keyword evidence="3" id="KW-1185">Reference proteome</keyword>
<dbReference type="InterPro" id="IPR052356">
    <property type="entry name" value="Thiol_S-MT"/>
</dbReference>
<organism evidence="2 3">
    <name type="scientific">Brunnivagina elsteri CCALA 953</name>
    <dbReference type="NCBI Taxonomy" id="987040"/>
    <lineage>
        <taxon>Bacteria</taxon>
        <taxon>Bacillati</taxon>
        <taxon>Cyanobacteriota</taxon>
        <taxon>Cyanophyceae</taxon>
        <taxon>Nostocales</taxon>
        <taxon>Calotrichaceae</taxon>
        <taxon>Brunnivagina</taxon>
    </lineage>
</organism>
<evidence type="ECO:0000313" key="2">
    <source>
        <dbReference type="EMBL" id="PAX55225.1"/>
    </source>
</evidence>
<evidence type="ECO:0000259" key="1">
    <source>
        <dbReference type="Pfam" id="PF08241"/>
    </source>
</evidence>
<dbReference type="PANTHER" id="PTHR45036:SF1">
    <property type="entry name" value="METHYLTRANSFERASE LIKE 7A"/>
    <property type="match status" value="1"/>
</dbReference>
<dbReference type="Proteomes" id="UP000218238">
    <property type="component" value="Unassembled WGS sequence"/>
</dbReference>
<dbReference type="AlphaFoldDB" id="A0A2A2TJM8"/>
<accession>A0A2A2TJM8</accession>
<dbReference type="OrthoDB" id="9772751at2"/>
<dbReference type="RefSeq" id="WP_095721771.1">
    <property type="nucleotide sequence ID" value="NZ_NTFS01000099.1"/>
</dbReference>
<dbReference type="GO" id="GO:0008757">
    <property type="term" value="F:S-adenosylmethionine-dependent methyltransferase activity"/>
    <property type="evidence" value="ECO:0007669"/>
    <property type="project" value="InterPro"/>
</dbReference>
<dbReference type="Pfam" id="PF08241">
    <property type="entry name" value="Methyltransf_11"/>
    <property type="match status" value="1"/>
</dbReference>
<dbReference type="PANTHER" id="PTHR45036">
    <property type="entry name" value="METHYLTRANSFERASE LIKE 7B"/>
    <property type="match status" value="1"/>
</dbReference>
<evidence type="ECO:0000313" key="3">
    <source>
        <dbReference type="Proteomes" id="UP000218238"/>
    </source>
</evidence>
<protein>
    <submittedName>
        <fullName evidence="2">SAM-dependent methyltransferase</fullName>
    </submittedName>
</protein>
<gene>
    <name evidence="2" type="ORF">CK510_11150</name>
</gene>
<proteinExistence type="predicted"/>
<dbReference type="CDD" id="cd02440">
    <property type="entry name" value="AdoMet_MTases"/>
    <property type="match status" value="1"/>
</dbReference>
<dbReference type="InterPro" id="IPR013216">
    <property type="entry name" value="Methyltransf_11"/>
</dbReference>
<sequence>MNLSTIQKRLFAWGMGKANTADDNAIKLIGCPEYKSLGELKQALLGNLQNTVLEIGSGAGANLSYCSQNIHWIGVEPNIYMHSYLEKEAQQHGLSNIKLYQGTAEDLPVEDESIDTVVSTHVLCSVTNPHRSLQEIKRILKPGGNFIFIEHVAGECGTWTRRVQDGIEPVWKTLFDNCHPNRETGKILEEVGLETVNYYQFQLAFPIVSPHIAGIVKKKNMEIASQSSRTLIGNQNL</sequence>
<feature type="domain" description="Methyltransferase type 11" evidence="1">
    <location>
        <begin position="53"/>
        <end position="148"/>
    </location>
</feature>
<keyword evidence="2" id="KW-0489">Methyltransferase</keyword>